<feature type="compositionally biased region" description="Polar residues" evidence="12">
    <location>
        <begin position="164"/>
        <end position="180"/>
    </location>
</feature>
<feature type="chain" id="PRO_5040044035" description="N-acetylgalactosaminide beta-1,3-galactosyltransferase" evidence="14">
    <location>
        <begin position="24"/>
        <end position="564"/>
    </location>
</feature>
<keyword evidence="14" id="KW-0732">Signal</keyword>
<dbReference type="PANTHER" id="PTHR23033">
    <property type="entry name" value="BETA1,3-GALACTOSYLTRANSFERASE"/>
    <property type="match status" value="1"/>
</dbReference>
<comment type="subcellular location">
    <subcellularLocation>
        <location evidence="1">Membrane</location>
        <topology evidence="1">Single-pass type II membrane protein</topology>
    </subcellularLocation>
</comment>
<evidence type="ECO:0000313" key="21">
    <source>
        <dbReference type="Proteomes" id="UP000760860"/>
    </source>
</evidence>
<evidence type="ECO:0000256" key="4">
    <source>
        <dbReference type="ARBA" id="ARBA00012557"/>
    </source>
</evidence>
<organism evidence="20 21">
    <name type="scientific">Phytophthora cactorum</name>
    <dbReference type="NCBI Taxonomy" id="29920"/>
    <lineage>
        <taxon>Eukaryota</taxon>
        <taxon>Sar</taxon>
        <taxon>Stramenopiles</taxon>
        <taxon>Oomycota</taxon>
        <taxon>Peronosporomycetes</taxon>
        <taxon>Peronosporales</taxon>
        <taxon>Peronosporaceae</taxon>
        <taxon>Phytophthora</taxon>
    </lineage>
</organism>
<feature type="signal peptide" evidence="14">
    <location>
        <begin position="1"/>
        <end position="23"/>
    </location>
</feature>
<dbReference type="AlphaFoldDB" id="A0A8T1H6G0"/>
<evidence type="ECO:0000256" key="13">
    <source>
        <dbReference type="SAM" id="Phobius"/>
    </source>
</evidence>
<dbReference type="Proteomes" id="UP000735874">
    <property type="component" value="Unassembled WGS sequence"/>
</dbReference>
<dbReference type="EMBL" id="RCMG01000933">
    <property type="protein sequence ID" value="KAG2841746.1"/>
    <property type="molecule type" value="Genomic_DNA"/>
</dbReference>
<gene>
    <name evidence="16" type="ORF">PC113_g18970</name>
    <name evidence="17" type="ORF">PC115_g20340</name>
    <name evidence="18" type="ORF">PC117_g22571</name>
    <name evidence="19" type="ORF">PC118_g21755</name>
    <name evidence="20" type="ORF">PC129_g21293</name>
</gene>
<dbReference type="GO" id="GO:0016020">
    <property type="term" value="C:membrane"/>
    <property type="evidence" value="ECO:0007669"/>
    <property type="project" value="UniProtKB-SubCell"/>
</dbReference>
<keyword evidence="6" id="KW-0808">Transferase</keyword>
<evidence type="ECO:0000256" key="7">
    <source>
        <dbReference type="ARBA" id="ARBA00022692"/>
    </source>
</evidence>
<dbReference type="EMBL" id="RCML01001543">
    <property type="protein sequence ID" value="KAG2961828.1"/>
    <property type="molecule type" value="Genomic_DNA"/>
</dbReference>
<reference evidence="20" key="1">
    <citation type="submission" date="2018-05" db="EMBL/GenBank/DDBJ databases">
        <title>Effector identification in a new, highly contiguous assembly of the strawberry crown rot pathogen Phytophthora cactorum.</title>
        <authorList>
            <person name="Armitage A.D."/>
            <person name="Nellist C.F."/>
            <person name="Bates H."/>
            <person name="Vickerstaff R.J."/>
            <person name="Harrison R.J."/>
        </authorList>
    </citation>
    <scope>NUCLEOTIDE SEQUENCE</scope>
    <source>
        <strain evidence="16">15-7</strain>
        <strain evidence="17">4032</strain>
        <strain evidence="18">4040</strain>
        <strain evidence="19">P415</strain>
        <strain evidence="20">P421</strain>
    </source>
</reference>
<comment type="pathway">
    <text evidence="2">Protein modification; protein glycosylation.</text>
</comment>
<evidence type="ECO:0000256" key="8">
    <source>
        <dbReference type="ARBA" id="ARBA00022741"/>
    </source>
</evidence>
<evidence type="ECO:0000313" key="16">
    <source>
        <dbReference type="EMBL" id="KAG2841746.1"/>
    </source>
</evidence>
<evidence type="ECO:0000313" key="18">
    <source>
        <dbReference type="EMBL" id="KAG2898339.1"/>
    </source>
</evidence>
<dbReference type="VEuPathDB" id="FungiDB:PC110_g20476"/>
<evidence type="ECO:0000256" key="9">
    <source>
        <dbReference type="ARBA" id="ARBA00022968"/>
    </source>
</evidence>
<dbReference type="InterPro" id="IPR003378">
    <property type="entry name" value="Fringe-like_glycosylTrfase"/>
</dbReference>
<keyword evidence="8" id="KW-0547">Nucleotide-binding</keyword>
<dbReference type="Gene3D" id="3.90.550.50">
    <property type="match status" value="1"/>
</dbReference>
<dbReference type="EC" id="2.4.1.122" evidence="4"/>
<evidence type="ECO:0000256" key="14">
    <source>
        <dbReference type="SAM" id="SignalP"/>
    </source>
</evidence>
<evidence type="ECO:0000256" key="6">
    <source>
        <dbReference type="ARBA" id="ARBA00022679"/>
    </source>
</evidence>
<keyword evidence="5" id="KW-0328">Glycosyltransferase</keyword>
<accession>A0A8T1H6G0</accession>
<feature type="domain" description="Fringe-like glycosyltransferase" evidence="15">
    <location>
        <begin position="270"/>
        <end position="460"/>
    </location>
</feature>
<name>A0A8T1H6G0_9STRA</name>
<evidence type="ECO:0000256" key="5">
    <source>
        <dbReference type="ARBA" id="ARBA00022676"/>
    </source>
</evidence>
<dbReference type="Proteomes" id="UP000697107">
    <property type="component" value="Unassembled WGS sequence"/>
</dbReference>
<evidence type="ECO:0000313" key="19">
    <source>
        <dbReference type="EMBL" id="KAG2961828.1"/>
    </source>
</evidence>
<keyword evidence="9" id="KW-0735">Signal-anchor</keyword>
<dbReference type="Proteomes" id="UP000760860">
    <property type="component" value="Unassembled WGS sequence"/>
</dbReference>
<evidence type="ECO:0000256" key="1">
    <source>
        <dbReference type="ARBA" id="ARBA00004606"/>
    </source>
</evidence>
<feature type="region of interest" description="Disordered" evidence="12">
    <location>
        <begin position="149"/>
        <end position="180"/>
    </location>
</feature>
<evidence type="ECO:0000313" key="20">
    <source>
        <dbReference type="EMBL" id="KAG3207669.1"/>
    </source>
</evidence>
<evidence type="ECO:0000256" key="10">
    <source>
        <dbReference type="ARBA" id="ARBA00022989"/>
    </source>
</evidence>
<dbReference type="FunFam" id="3.90.550.50:FF:000088">
    <property type="entry name" value="Uncharacterized protein"/>
    <property type="match status" value="1"/>
</dbReference>
<dbReference type="GO" id="GO:0016263">
    <property type="term" value="F:glycoprotein-N-acetylgalactosamine 3-beta-galactosyltransferase activity"/>
    <property type="evidence" value="ECO:0007669"/>
    <property type="project" value="UniProtKB-EC"/>
</dbReference>
<evidence type="ECO:0000256" key="11">
    <source>
        <dbReference type="ARBA" id="ARBA00023136"/>
    </source>
</evidence>
<dbReference type="EMBL" id="RCMI01001269">
    <property type="protein sequence ID" value="KAG2887454.1"/>
    <property type="molecule type" value="Genomic_DNA"/>
</dbReference>
<sequence>MRICFILLLAVIVLLVCPNTASGAAIKLRAAHADVETDSGRVLLADAKTEKNEERAAVDVVKKLGPQLKDFYGKQKLSLYLKYQTAFVMSKRIENALMKNKITPDDFWYGLKLDNLKVRWNSRNGYTTNYNKWVQYEGAYKTANPTWKSNLPPRSGFPERISGPISTKSQGRPEHGSSSIWHPVRYSSRLVRQRRPMTPVLLLVLIVAVFTSLAAGSSGPPLSKEELCAFDRENARQVIELLEVTPEPALFHHETVYPRILCFAVSYSAQHQTRVRAVAETWGQRCDKLLFFSNMSDTIIVAADTPAERRFDVVQLDIIADHAHLWLRTRAALKYLYDNFRHDYDWFYKCDDDTYAIVENMRAYLKRLEVLQRFNREPMHMGHRFSMPMGTLDHYIKNETLRSQWHSRFDRMVYNSGGAGYVMNRLYLDKIVESLPEWTCLPEEASGTMPEDAGVAFCMMWNDVYPWDTRDHRGRERWHAFSPQHLFLTLDDPDSWYVKYHQTIGGVRSQFESAAPDSVAFHYAKPPLMYHLERSLYLCRSDHDDIEAFNENYGLAIGEQVMVV</sequence>
<dbReference type="EMBL" id="RCMV01001669">
    <property type="protein sequence ID" value="KAG3207669.1"/>
    <property type="molecule type" value="Genomic_DNA"/>
</dbReference>
<dbReference type="PANTHER" id="PTHR23033:SF14">
    <property type="entry name" value="GLYCOPROTEIN-N-ACETYLGALACTOSAMINE 3-BETA-GALACTOSYLTRANSFERASE 1-RELATED"/>
    <property type="match status" value="1"/>
</dbReference>
<keyword evidence="10 13" id="KW-1133">Transmembrane helix</keyword>
<evidence type="ECO:0000256" key="2">
    <source>
        <dbReference type="ARBA" id="ARBA00004922"/>
    </source>
</evidence>
<keyword evidence="11 13" id="KW-0472">Membrane</keyword>
<dbReference type="InterPro" id="IPR026050">
    <property type="entry name" value="C1GALT1/C1GALT1_chp1"/>
</dbReference>
<evidence type="ECO:0000313" key="17">
    <source>
        <dbReference type="EMBL" id="KAG2887454.1"/>
    </source>
</evidence>
<dbReference type="Proteomes" id="UP000736787">
    <property type="component" value="Unassembled WGS sequence"/>
</dbReference>
<dbReference type="Proteomes" id="UP000774804">
    <property type="component" value="Unassembled WGS sequence"/>
</dbReference>
<feature type="transmembrane region" description="Helical" evidence="13">
    <location>
        <begin position="197"/>
        <end position="215"/>
    </location>
</feature>
<evidence type="ECO:0000259" key="15">
    <source>
        <dbReference type="Pfam" id="PF02434"/>
    </source>
</evidence>
<comment type="caution">
    <text evidence="20">The sequence shown here is derived from an EMBL/GenBank/DDBJ whole genome shotgun (WGS) entry which is preliminary data.</text>
</comment>
<dbReference type="EMBL" id="RCMK01001258">
    <property type="protein sequence ID" value="KAG2898339.1"/>
    <property type="molecule type" value="Genomic_DNA"/>
</dbReference>
<comment type="similarity">
    <text evidence="3">Belongs to the glycosyltransferase 31 family. Beta3-Gal-T subfamily.</text>
</comment>
<protein>
    <recommendedName>
        <fullName evidence="4">N-acetylgalactosaminide beta-1,3-galactosyltransferase</fullName>
        <ecNumber evidence="4">2.4.1.122</ecNumber>
    </recommendedName>
</protein>
<proteinExistence type="inferred from homology"/>
<dbReference type="GO" id="GO:0000166">
    <property type="term" value="F:nucleotide binding"/>
    <property type="evidence" value="ECO:0007669"/>
    <property type="project" value="UniProtKB-KW"/>
</dbReference>
<dbReference type="Pfam" id="PF02434">
    <property type="entry name" value="Fringe"/>
    <property type="match status" value="1"/>
</dbReference>
<dbReference type="VEuPathDB" id="FungiDB:PC110_g20475"/>
<keyword evidence="7 13" id="KW-0812">Transmembrane</keyword>
<evidence type="ECO:0000256" key="12">
    <source>
        <dbReference type="SAM" id="MobiDB-lite"/>
    </source>
</evidence>
<evidence type="ECO:0000256" key="3">
    <source>
        <dbReference type="ARBA" id="ARBA00006462"/>
    </source>
</evidence>